<organism evidence="3 4">
    <name type="scientific">Trametes pubescens</name>
    <name type="common">White-rot fungus</name>
    <dbReference type="NCBI Taxonomy" id="154538"/>
    <lineage>
        <taxon>Eukaryota</taxon>
        <taxon>Fungi</taxon>
        <taxon>Dikarya</taxon>
        <taxon>Basidiomycota</taxon>
        <taxon>Agaricomycotina</taxon>
        <taxon>Agaricomycetes</taxon>
        <taxon>Polyporales</taxon>
        <taxon>Polyporaceae</taxon>
        <taxon>Trametes</taxon>
    </lineage>
</organism>
<evidence type="ECO:0000313" key="4">
    <source>
        <dbReference type="Proteomes" id="UP000184267"/>
    </source>
</evidence>
<dbReference type="AlphaFoldDB" id="A0A1M2V6Z6"/>
<keyword evidence="4" id="KW-1185">Reference proteome</keyword>
<feature type="transmembrane region" description="Helical" evidence="2">
    <location>
        <begin position="20"/>
        <end position="38"/>
    </location>
</feature>
<feature type="compositionally biased region" description="Basic and acidic residues" evidence="1">
    <location>
        <begin position="316"/>
        <end position="330"/>
    </location>
</feature>
<reference evidence="3 4" key="1">
    <citation type="submission" date="2016-10" db="EMBL/GenBank/DDBJ databases">
        <title>Genome sequence of the basidiomycete white-rot fungus Trametes pubescens.</title>
        <authorList>
            <person name="Makela M.R."/>
            <person name="Granchi Z."/>
            <person name="Peng M."/>
            <person name="De Vries R.P."/>
            <person name="Grigoriev I."/>
            <person name="Riley R."/>
            <person name="Hilden K."/>
        </authorList>
    </citation>
    <scope>NUCLEOTIDE SEQUENCE [LARGE SCALE GENOMIC DNA]</scope>
    <source>
        <strain evidence="3 4">FBCC735</strain>
    </source>
</reference>
<accession>A0A1M2V6Z6</accession>
<name>A0A1M2V6Z6_TRAPU</name>
<comment type="caution">
    <text evidence="3">The sequence shown here is derived from an EMBL/GenBank/DDBJ whole genome shotgun (WGS) entry which is preliminary data.</text>
</comment>
<dbReference type="EMBL" id="MNAD01001619">
    <property type="protein sequence ID" value="OJT03317.1"/>
    <property type="molecule type" value="Genomic_DNA"/>
</dbReference>
<dbReference type="Proteomes" id="UP000184267">
    <property type="component" value="Unassembled WGS sequence"/>
</dbReference>
<feature type="transmembrane region" description="Helical" evidence="2">
    <location>
        <begin position="167"/>
        <end position="188"/>
    </location>
</feature>
<evidence type="ECO:0000256" key="2">
    <source>
        <dbReference type="SAM" id="Phobius"/>
    </source>
</evidence>
<gene>
    <name evidence="3" type="ORF">TRAPUB_6095</name>
</gene>
<keyword evidence="2" id="KW-0472">Membrane</keyword>
<feature type="region of interest" description="Disordered" evidence="1">
    <location>
        <begin position="299"/>
        <end position="337"/>
    </location>
</feature>
<sequence length="337" mass="37232">MAIATFAIDEAYLVGDWLESFMWGVYTIMFSMTMYTIYQKRREGVNKFTTTTLILLYVLATGHISLSLTRLIQGFIKLRNVMDPVEYFASIFIRLNMAKDYLYITNLFLGDLIIVWRLYVVYGKNVYIAALPVLMCLGELAVGYASISSWLAPKQNFTVMSRLGSAMFIMSLVVNILLTLIIVARIWIVTRRSRKALGVSGGQYTRVLLLLIESGAFVAAAKLTEFILYELAPVDGLEGMNAIEVVFECMPQITGLAPTCIIFAINKGYTKPDSDYSTKPKSSVVFFSPDGTAAARGTETSMFTSGGAGGSTTFVRQDDSEKGSSEKLKESPTASMV</sequence>
<dbReference type="OrthoDB" id="3357408at2759"/>
<feature type="transmembrane region" description="Helical" evidence="2">
    <location>
        <begin position="126"/>
        <end position="147"/>
    </location>
</feature>
<proteinExistence type="predicted"/>
<evidence type="ECO:0000256" key="1">
    <source>
        <dbReference type="SAM" id="MobiDB-lite"/>
    </source>
</evidence>
<dbReference type="OMA" id="MDPVEYF"/>
<feature type="transmembrane region" description="Helical" evidence="2">
    <location>
        <begin position="101"/>
        <end position="119"/>
    </location>
</feature>
<keyword evidence="2" id="KW-0812">Transmembrane</keyword>
<feature type="transmembrane region" description="Helical" evidence="2">
    <location>
        <begin position="50"/>
        <end position="72"/>
    </location>
</feature>
<protein>
    <submittedName>
        <fullName evidence="3">Uncharacterized protein</fullName>
    </submittedName>
</protein>
<evidence type="ECO:0000313" key="3">
    <source>
        <dbReference type="EMBL" id="OJT03317.1"/>
    </source>
</evidence>
<keyword evidence="2" id="KW-1133">Transmembrane helix</keyword>